<keyword evidence="8" id="KW-1185">Reference proteome</keyword>
<evidence type="ECO:0000256" key="1">
    <source>
        <dbReference type="ARBA" id="ARBA00022679"/>
    </source>
</evidence>
<dbReference type="PANTHER" id="PTHR11042">
    <property type="entry name" value="EUKARYOTIC TRANSLATION INITIATION FACTOR 2-ALPHA KINASE EIF2-ALPHA KINASE -RELATED"/>
    <property type="match status" value="1"/>
</dbReference>
<dbReference type="InterPro" id="IPR011009">
    <property type="entry name" value="Kinase-like_dom_sf"/>
</dbReference>
<feature type="domain" description="Protein kinase" evidence="6">
    <location>
        <begin position="1"/>
        <end position="159"/>
    </location>
</feature>
<keyword evidence="1" id="KW-0808">Transferase</keyword>
<dbReference type="PROSITE" id="PS00108">
    <property type="entry name" value="PROTEIN_KINASE_ST"/>
    <property type="match status" value="1"/>
</dbReference>
<keyword evidence="2" id="KW-0547">Nucleotide-binding</keyword>
<dbReference type="InterPro" id="IPR008271">
    <property type="entry name" value="Ser/Thr_kinase_AS"/>
</dbReference>
<protein>
    <recommendedName>
        <fullName evidence="6">Protein kinase domain-containing protein</fullName>
    </recommendedName>
</protein>
<dbReference type="Pfam" id="PF00069">
    <property type="entry name" value="Pkinase"/>
    <property type="match status" value="1"/>
</dbReference>
<dbReference type="AlphaFoldDB" id="A0AAV5T2E6"/>
<dbReference type="GO" id="GO:0005634">
    <property type="term" value="C:nucleus"/>
    <property type="evidence" value="ECO:0007669"/>
    <property type="project" value="TreeGrafter"/>
</dbReference>
<organism evidence="7 8">
    <name type="scientific">Pristionchus entomophagus</name>
    <dbReference type="NCBI Taxonomy" id="358040"/>
    <lineage>
        <taxon>Eukaryota</taxon>
        <taxon>Metazoa</taxon>
        <taxon>Ecdysozoa</taxon>
        <taxon>Nematoda</taxon>
        <taxon>Chromadorea</taxon>
        <taxon>Rhabditida</taxon>
        <taxon>Rhabditina</taxon>
        <taxon>Diplogasteromorpha</taxon>
        <taxon>Diplogasteroidea</taxon>
        <taxon>Neodiplogasteridae</taxon>
        <taxon>Pristionchus</taxon>
    </lineage>
</organism>
<evidence type="ECO:0000313" key="8">
    <source>
        <dbReference type="Proteomes" id="UP001432027"/>
    </source>
</evidence>
<dbReference type="Proteomes" id="UP001432027">
    <property type="component" value="Unassembled WGS sequence"/>
</dbReference>
<dbReference type="PANTHER" id="PTHR11042:SF91">
    <property type="entry name" value="EUKARYOTIC TRANSLATION INITIATION FACTOR 2-ALPHA KINASE"/>
    <property type="match status" value="1"/>
</dbReference>
<keyword evidence="4" id="KW-0067">ATP-binding</keyword>
<dbReference type="InterPro" id="IPR050339">
    <property type="entry name" value="CC_SR_Kinase"/>
</dbReference>
<dbReference type="EMBL" id="BTSX01000002">
    <property type="protein sequence ID" value="GMS86694.1"/>
    <property type="molecule type" value="Genomic_DNA"/>
</dbReference>
<accession>A0AAV5T2E6</accession>
<evidence type="ECO:0000259" key="6">
    <source>
        <dbReference type="PROSITE" id="PS50011"/>
    </source>
</evidence>
<dbReference type="InterPro" id="IPR000719">
    <property type="entry name" value="Prot_kinase_dom"/>
</dbReference>
<feature type="non-terminal residue" evidence="7">
    <location>
        <position position="159"/>
    </location>
</feature>
<proteinExistence type="inferred from homology"/>
<comment type="caution">
    <text evidence="7">The sequence shown here is derived from an EMBL/GenBank/DDBJ whole genome shotgun (WGS) entry which is preliminary data.</text>
</comment>
<feature type="non-terminal residue" evidence="7">
    <location>
        <position position="1"/>
    </location>
</feature>
<evidence type="ECO:0000313" key="7">
    <source>
        <dbReference type="EMBL" id="GMS86694.1"/>
    </source>
</evidence>
<dbReference type="GO" id="GO:0005524">
    <property type="term" value="F:ATP binding"/>
    <property type="evidence" value="ECO:0007669"/>
    <property type="project" value="UniProtKB-KW"/>
</dbReference>
<dbReference type="GO" id="GO:0004694">
    <property type="term" value="F:eukaryotic translation initiation factor 2alpha kinase activity"/>
    <property type="evidence" value="ECO:0007669"/>
    <property type="project" value="TreeGrafter"/>
</dbReference>
<evidence type="ECO:0000256" key="3">
    <source>
        <dbReference type="ARBA" id="ARBA00022777"/>
    </source>
</evidence>
<sequence length="159" mass="18506">QLNYKASSVFIYIQMQLCNFSLTNWLCENSSPESRKLPRMKSWFKQIVSAMAYIHARKLIHRDLKPCNVLFVESDRLKICDLGIALDRKMENGVEISMTRTGSGRDMYMSPKQRSLDSLINAKSDVFTLGLIFVELCVVMNYTEKKKAIFQIFENYRRG</sequence>
<comment type="similarity">
    <text evidence="5">Belongs to the protein kinase superfamily. Ser/Thr protein kinase family. GCN2 subfamily.</text>
</comment>
<gene>
    <name evidence="7" type="ORF">PENTCL1PPCAC_8869</name>
</gene>
<reference evidence="7" key="1">
    <citation type="submission" date="2023-10" db="EMBL/GenBank/DDBJ databases">
        <title>Genome assembly of Pristionchus species.</title>
        <authorList>
            <person name="Yoshida K."/>
            <person name="Sommer R.J."/>
        </authorList>
    </citation>
    <scope>NUCLEOTIDE SEQUENCE</scope>
    <source>
        <strain evidence="7">RS0144</strain>
    </source>
</reference>
<dbReference type="GO" id="GO:0005737">
    <property type="term" value="C:cytoplasm"/>
    <property type="evidence" value="ECO:0007669"/>
    <property type="project" value="TreeGrafter"/>
</dbReference>
<dbReference type="SMART" id="SM00220">
    <property type="entry name" value="S_TKc"/>
    <property type="match status" value="1"/>
</dbReference>
<evidence type="ECO:0000256" key="2">
    <source>
        <dbReference type="ARBA" id="ARBA00022741"/>
    </source>
</evidence>
<evidence type="ECO:0000256" key="5">
    <source>
        <dbReference type="ARBA" id="ARBA00037982"/>
    </source>
</evidence>
<dbReference type="Gene3D" id="1.10.510.10">
    <property type="entry name" value="Transferase(Phosphotransferase) domain 1"/>
    <property type="match status" value="1"/>
</dbReference>
<dbReference type="PROSITE" id="PS50011">
    <property type="entry name" value="PROTEIN_KINASE_DOM"/>
    <property type="match status" value="1"/>
</dbReference>
<name>A0AAV5T2E6_9BILA</name>
<dbReference type="SUPFAM" id="SSF56112">
    <property type="entry name" value="Protein kinase-like (PK-like)"/>
    <property type="match status" value="1"/>
</dbReference>
<evidence type="ECO:0000256" key="4">
    <source>
        <dbReference type="ARBA" id="ARBA00022840"/>
    </source>
</evidence>
<keyword evidence="3" id="KW-0418">Kinase</keyword>